<feature type="transmembrane region" description="Helical" evidence="1">
    <location>
        <begin position="20"/>
        <end position="40"/>
    </location>
</feature>
<dbReference type="EMBL" id="WNYA01000003">
    <property type="protein sequence ID" value="KAG8583783.1"/>
    <property type="molecule type" value="Genomic_DNA"/>
</dbReference>
<keyword evidence="1" id="KW-0472">Membrane</keyword>
<evidence type="ECO:0000313" key="2">
    <source>
        <dbReference type="EMBL" id="KAG8583783.1"/>
    </source>
</evidence>
<keyword evidence="3" id="KW-1185">Reference proteome</keyword>
<evidence type="ECO:0000313" key="3">
    <source>
        <dbReference type="Proteomes" id="UP000824782"/>
    </source>
</evidence>
<evidence type="ECO:0000256" key="1">
    <source>
        <dbReference type="SAM" id="Phobius"/>
    </source>
</evidence>
<comment type="caution">
    <text evidence="2">The sequence shown here is derived from an EMBL/GenBank/DDBJ whole genome shotgun (WGS) entry which is preliminary data.</text>
</comment>
<proteinExistence type="predicted"/>
<sequence>MLILYVTQGPDGFMVLMHIPSYFLFFCIDVRSYIALLYVLPDYYGKYQNTNVVLQIPNQYGKVKVITCHPHSHCEAKALYALHSKVFIESLFKRLPSFCSPLRKVSRSL</sequence>
<keyword evidence="1" id="KW-1133">Transmembrane helix</keyword>
<protein>
    <submittedName>
        <fullName evidence="2">Uncharacterized protein</fullName>
    </submittedName>
</protein>
<organism evidence="2 3">
    <name type="scientific">Engystomops pustulosus</name>
    <name type="common">Tungara frog</name>
    <name type="synonym">Physalaemus pustulosus</name>
    <dbReference type="NCBI Taxonomy" id="76066"/>
    <lineage>
        <taxon>Eukaryota</taxon>
        <taxon>Metazoa</taxon>
        <taxon>Chordata</taxon>
        <taxon>Craniata</taxon>
        <taxon>Vertebrata</taxon>
        <taxon>Euteleostomi</taxon>
        <taxon>Amphibia</taxon>
        <taxon>Batrachia</taxon>
        <taxon>Anura</taxon>
        <taxon>Neobatrachia</taxon>
        <taxon>Hyloidea</taxon>
        <taxon>Leptodactylidae</taxon>
        <taxon>Leiuperinae</taxon>
        <taxon>Engystomops</taxon>
    </lineage>
</organism>
<keyword evidence="1" id="KW-0812">Transmembrane</keyword>
<dbReference type="AlphaFoldDB" id="A0AAV7CFF2"/>
<accession>A0AAV7CFF2</accession>
<name>A0AAV7CFF2_ENGPU</name>
<reference evidence="2" key="1">
    <citation type="thesis" date="2020" institute="ProQuest LLC" country="789 East Eisenhower Parkway, Ann Arbor, MI, USA">
        <title>Comparative Genomics and Chromosome Evolution.</title>
        <authorList>
            <person name="Mudd A.B."/>
        </authorList>
    </citation>
    <scope>NUCLEOTIDE SEQUENCE</scope>
    <source>
        <strain evidence="2">237g6f4</strain>
        <tissue evidence="2">Blood</tissue>
    </source>
</reference>
<gene>
    <name evidence="2" type="ORF">GDO81_008545</name>
</gene>
<dbReference type="Proteomes" id="UP000824782">
    <property type="component" value="Unassembled WGS sequence"/>
</dbReference>